<keyword evidence="3" id="KW-1185">Reference proteome</keyword>
<evidence type="ECO:0000256" key="1">
    <source>
        <dbReference type="SAM" id="MobiDB-lite"/>
    </source>
</evidence>
<comment type="caution">
    <text evidence="2">The sequence shown here is derived from an EMBL/GenBank/DDBJ whole genome shotgun (WGS) entry which is preliminary data.</text>
</comment>
<dbReference type="EMBL" id="BGPR01000404">
    <property type="protein sequence ID" value="GBM18474.1"/>
    <property type="molecule type" value="Genomic_DNA"/>
</dbReference>
<organism evidence="2 3">
    <name type="scientific">Araneus ventricosus</name>
    <name type="common">Orbweaver spider</name>
    <name type="synonym">Epeira ventricosa</name>
    <dbReference type="NCBI Taxonomy" id="182803"/>
    <lineage>
        <taxon>Eukaryota</taxon>
        <taxon>Metazoa</taxon>
        <taxon>Ecdysozoa</taxon>
        <taxon>Arthropoda</taxon>
        <taxon>Chelicerata</taxon>
        <taxon>Arachnida</taxon>
        <taxon>Araneae</taxon>
        <taxon>Araneomorphae</taxon>
        <taxon>Entelegynae</taxon>
        <taxon>Araneoidea</taxon>
        <taxon>Araneidae</taxon>
        <taxon>Araneus</taxon>
    </lineage>
</organism>
<evidence type="ECO:0000313" key="2">
    <source>
        <dbReference type="EMBL" id="GBM18474.1"/>
    </source>
</evidence>
<name>A0A4Y2DRT8_ARAVE</name>
<protein>
    <submittedName>
        <fullName evidence="2">Uncharacterized protein</fullName>
    </submittedName>
</protein>
<sequence length="146" mass="16466">MRQIQSCHPNSRIWSLGLFMWDLVRDCMYQMPYVNMQELKHRAAAAIHSIAPQMLANKGVKSSIAWTYNTQPRDLASIFMNFCSSIITSPTSSLAIRECESKDEIIIDAMGGGQYNSNRNSGRQVLSVAPNGGSADNRLMRRRDEH</sequence>
<proteinExistence type="predicted"/>
<gene>
    <name evidence="2" type="ORF">AVEN_66833_1</name>
</gene>
<reference evidence="2 3" key="1">
    <citation type="journal article" date="2019" name="Sci. Rep.">
        <title>Orb-weaving spider Araneus ventricosus genome elucidates the spidroin gene catalogue.</title>
        <authorList>
            <person name="Kono N."/>
            <person name="Nakamura H."/>
            <person name="Ohtoshi R."/>
            <person name="Moran D.A.P."/>
            <person name="Shinohara A."/>
            <person name="Yoshida Y."/>
            <person name="Fujiwara M."/>
            <person name="Mori M."/>
            <person name="Tomita M."/>
            <person name="Arakawa K."/>
        </authorList>
    </citation>
    <scope>NUCLEOTIDE SEQUENCE [LARGE SCALE GENOMIC DNA]</scope>
</reference>
<dbReference type="AlphaFoldDB" id="A0A4Y2DRT8"/>
<accession>A0A4Y2DRT8</accession>
<evidence type="ECO:0000313" key="3">
    <source>
        <dbReference type="Proteomes" id="UP000499080"/>
    </source>
</evidence>
<dbReference type="Proteomes" id="UP000499080">
    <property type="component" value="Unassembled WGS sequence"/>
</dbReference>
<feature type="region of interest" description="Disordered" evidence="1">
    <location>
        <begin position="117"/>
        <end position="146"/>
    </location>
</feature>